<organism evidence="2">
    <name type="scientific">Siphoviridae sp. ctFn287</name>
    <dbReference type="NCBI Taxonomy" id="2826215"/>
    <lineage>
        <taxon>Viruses</taxon>
        <taxon>Duplodnaviria</taxon>
        <taxon>Heunggongvirae</taxon>
        <taxon>Uroviricota</taxon>
        <taxon>Caudoviricetes</taxon>
    </lineage>
</organism>
<evidence type="ECO:0000256" key="1">
    <source>
        <dbReference type="SAM" id="MobiDB-lite"/>
    </source>
</evidence>
<accession>A0A8S5LVN9</accession>
<proteinExistence type="predicted"/>
<evidence type="ECO:0000313" key="2">
    <source>
        <dbReference type="EMBL" id="DAD73927.1"/>
    </source>
</evidence>
<sequence>MESWVDIKKDNQVLKVPYQSFKDRFEHDGFHLVGSPSVSPTFCSSVDNDKENQNTKLIKSQNSEIVEPTKNDDGLKQLNKTNTGGVKNGLGKGNKARHKKQI</sequence>
<dbReference type="EMBL" id="BK014748">
    <property type="protein sequence ID" value="DAD73927.1"/>
    <property type="molecule type" value="Genomic_DNA"/>
</dbReference>
<reference evidence="2" key="1">
    <citation type="journal article" date="2021" name="Proc. Natl. Acad. Sci. U.S.A.">
        <title>A Catalog of Tens of Thousands of Viruses from Human Metagenomes Reveals Hidden Associations with Chronic Diseases.</title>
        <authorList>
            <person name="Tisza M.J."/>
            <person name="Buck C.B."/>
        </authorList>
    </citation>
    <scope>NUCLEOTIDE SEQUENCE</scope>
    <source>
        <strain evidence="2">CtFn287</strain>
    </source>
</reference>
<name>A0A8S5LVN9_9CAUD</name>
<protein>
    <submittedName>
        <fullName evidence="2">Uncharacterized protein</fullName>
    </submittedName>
</protein>
<feature type="region of interest" description="Disordered" evidence="1">
    <location>
        <begin position="67"/>
        <end position="102"/>
    </location>
</feature>